<evidence type="ECO:0000256" key="1">
    <source>
        <dbReference type="SAM" id="Phobius"/>
    </source>
</evidence>
<dbReference type="EMBL" id="CAJNOJ010000069">
    <property type="protein sequence ID" value="CAF1023264.1"/>
    <property type="molecule type" value="Genomic_DNA"/>
</dbReference>
<accession>A0A814IGT3</accession>
<keyword evidence="1" id="KW-1133">Transmembrane helix</keyword>
<keyword evidence="1" id="KW-0812">Transmembrane</keyword>
<proteinExistence type="predicted"/>
<evidence type="ECO:0000313" key="2">
    <source>
        <dbReference type="EMBL" id="CAF1023264.1"/>
    </source>
</evidence>
<gene>
    <name evidence="2" type="ORF">EDS130_LOCUS16009</name>
</gene>
<evidence type="ECO:0000313" key="3">
    <source>
        <dbReference type="Proteomes" id="UP000663852"/>
    </source>
</evidence>
<keyword evidence="1" id="KW-0472">Membrane</keyword>
<dbReference type="Proteomes" id="UP000663852">
    <property type="component" value="Unassembled WGS sequence"/>
</dbReference>
<feature type="transmembrane region" description="Helical" evidence="1">
    <location>
        <begin position="45"/>
        <end position="66"/>
    </location>
</feature>
<organism evidence="2 3">
    <name type="scientific">Adineta ricciae</name>
    <name type="common">Rotifer</name>
    <dbReference type="NCBI Taxonomy" id="249248"/>
    <lineage>
        <taxon>Eukaryota</taxon>
        <taxon>Metazoa</taxon>
        <taxon>Spiralia</taxon>
        <taxon>Gnathifera</taxon>
        <taxon>Rotifera</taxon>
        <taxon>Eurotatoria</taxon>
        <taxon>Bdelloidea</taxon>
        <taxon>Adinetida</taxon>
        <taxon>Adinetidae</taxon>
        <taxon>Adineta</taxon>
    </lineage>
</organism>
<protein>
    <submittedName>
        <fullName evidence="2">Uncharacterized protein</fullName>
    </submittedName>
</protein>
<name>A0A814IGT3_ADIRI</name>
<comment type="caution">
    <text evidence="2">The sequence shown here is derived from an EMBL/GenBank/DDBJ whole genome shotgun (WGS) entry which is preliminary data.</text>
</comment>
<sequence>MSMIPDLYESISQFEAAGGHVRRRIVLHVKDQYNDQKKRSDDCRLLLTLLCRYAFIGMIVLTPQFFNSCF</sequence>
<dbReference type="AlphaFoldDB" id="A0A814IGT3"/>
<reference evidence="2" key="1">
    <citation type="submission" date="2021-02" db="EMBL/GenBank/DDBJ databases">
        <authorList>
            <person name="Nowell W R."/>
        </authorList>
    </citation>
    <scope>NUCLEOTIDE SEQUENCE</scope>
</reference>